<comment type="caution">
    <text evidence="2">The sequence shown here is derived from an EMBL/GenBank/DDBJ whole genome shotgun (WGS) entry which is preliminary data.</text>
</comment>
<evidence type="ECO:0000313" key="2">
    <source>
        <dbReference type="EMBL" id="KXB81164.1"/>
    </source>
</evidence>
<dbReference type="RefSeq" id="WP_060920358.1">
    <property type="nucleotide sequence ID" value="NZ_KQ960683.1"/>
</dbReference>
<proteinExistence type="predicted"/>
<accession>A0AB34X078</accession>
<name>A0AB34X078_9ACTO</name>
<protein>
    <recommendedName>
        <fullName evidence="1">N-acetyltransferase domain-containing protein</fullName>
    </recommendedName>
</protein>
<dbReference type="AlphaFoldDB" id="A0AB34X078"/>
<dbReference type="CDD" id="cd04301">
    <property type="entry name" value="NAT_SF"/>
    <property type="match status" value="1"/>
</dbReference>
<gene>
    <name evidence="2" type="ORF">HMPREF1862_00889</name>
</gene>
<reference evidence="2 3" key="1">
    <citation type="submission" date="2016-01" db="EMBL/GenBank/DDBJ databases">
        <authorList>
            <person name="Mitreva M."/>
            <person name="Pepin K.H."/>
            <person name="Mihindukulasuriya K.A."/>
            <person name="Fulton R."/>
            <person name="Fronick C."/>
            <person name="O'Laughlin M."/>
            <person name="Miner T."/>
            <person name="Herter B."/>
            <person name="Rosa B.A."/>
            <person name="Cordes M."/>
            <person name="Tomlinson C."/>
            <person name="Wollam A."/>
            <person name="Palsikar V.B."/>
            <person name="Mardis E.R."/>
            <person name="Wilson R.K."/>
        </authorList>
    </citation>
    <scope>NUCLEOTIDE SEQUENCE [LARGE SCALE GENOMIC DNA]</scope>
    <source>
        <strain evidence="2 3">DNF00696</strain>
    </source>
</reference>
<evidence type="ECO:0000259" key="1">
    <source>
        <dbReference type="PROSITE" id="PS51186"/>
    </source>
</evidence>
<sequence length="226" mass="24979">MQIEYQNHLEPGQEKILVHELLEQAFGPEELGEPEDLIPQLQAGQFQTLSAWEGTRPLGAAISWPATREVTLLSWLAVSPRTRGHGVGSSLFRQAISSLESSTHPLLILGEIEDPTSHSASVDHGDPQRRWAFYQRLGAKRLDFPFVMPRLSPNVPIGQDMWLLSFGGRAHADIDANTGSLAGQGLARPLKKFLKTYLEDSGENRNADGKYRTEIENMLAATGNLD</sequence>
<dbReference type="GO" id="GO:0016747">
    <property type="term" value="F:acyltransferase activity, transferring groups other than amino-acyl groups"/>
    <property type="evidence" value="ECO:0007669"/>
    <property type="project" value="InterPro"/>
</dbReference>
<feature type="domain" description="N-acetyltransferase" evidence="1">
    <location>
        <begin position="3"/>
        <end position="162"/>
    </location>
</feature>
<organism evidence="2 3">
    <name type="scientific">Varibaculum cambriense</name>
    <dbReference type="NCBI Taxonomy" id="184870"/>
    <lineage>
        <taxon>Bacteria</taxon>
        <taxon>Bacillati</taxon>
        <taxon>Actinomycetota</taxon>
        <taxon>Actinomycetes</taxon>
        <taxon>Actinomycetales</taxon>
        <taxon>Actinomycetaceae</taxon>
        <taxon>Varibaculum</taxon>
    </lineage>
</organism>
<dbReference type="EMBL" id="LSDN01000013">
    <property type="protein sequence ID" value="KXB81164.1"/>
    <property type="molecule type" value="Genomic_DNA"/>
</dbReference>
<dbReference type="PROSITE" id="PS51186">
    <property type="entry name" value="GNAT"/>
    <property type="match status" value="1"/>
</dbReference>
<dbReference type="InterPro" id="IPR016181">
    <property type="entry name" value="Acyl_CoA_acyltransferase"/>
</dbReference>
<dbReference type="Gene3D" id="3.40.630.30">
    <property type="match status" value="1"/>
</dbReference>
<dbReference type="Pfam" id="PF00583">
    <property type="entry name" value="Acetyltransf_1"/>
    <property type="match status" value="1"/>
</dbReference>
<dbReference type="InterPro" id="IPR000182">
    <property type="entry name" value="GNAT_dom"/>
</dbReference>
<dbReference type="Proteomes" id="UP000070572">
    <property type="component" value="Unassembled WGS sequence"/>
</dbReference>
<evidence type="ECO:0000313" key="3">
    <source>
        <dbReference type="Proteomes" id="UP000070572"/>
    </source>
</evidence>
<dbReference type="SUPFAM" id="SSF55729">
    <property type="entry name" value="Acyl-CoA N-acyltransferases (Nat)"/>
    <property type="match status" value="1"/>
</dbReference>